<protein>
    <submittedName>
        <fullName evidence="2">Uncharacterized protein</fullName>
    </submittedName>
</protein>
<feature type="region of interest" description="Disordered" evidence="1">
    <location>
        <begin position="71"/>
        <end position="95"/>
    </location>
</feature>
<dbReference type="Proteomes" id="UP000682733">
    <property type="component" value="Unassembled WGS sequence"/>
</dbReference>
<organism evidence="2 3">
    <name type="scientific">Didymodactylos carnosus</name>
    <dbReference type="NCBI Taxonomy" id="1234261"/>
    <lineage>
        <taxon>Eukaryota</taxon>
        <taxon>Metazoa</taxon>
        <taxon>Spiralia</taxon>
        <taxon>Gnathifera</taxon>
        <taxon>Rotifera</taxon>
        <taxon>Eurotatoria</taxon>
        <taxon>Bdelloidea</taxon>
        <taxon>Philodinida</taxon>
        <taxon>Philodinidae</taxon>
        <taxon>Didymodactylos</taxon>
    </lineage>
</organism>
<dbReference type="AlphaFoldDB" id="A0A8S2XYZ6"/>
<sequence>KYNGIVKWVYISLNYILTTLEEKLKNSVEVWLMASENSFSVCDIWGEKNMAICAKQIIIIDKRIIDVSGLNDQSENKHQKQKNGKEYGSESDKNG</sequence>
<comment type="caution">
    <text evidence="2">The sequence shown here is derived from an EMBL/GenBank/DDBJ whole genome shotgun (WGS) entry which is preliminary data.</text>
</comment>
<evidence type="ECO:0000256" key="1">
    <source>
        <dbReference type="SAM" id="MobiDB-lite"/>
    </source>
</evidence>
<dbReference type="EMBL" id="CAJOBA010099708">
    <property type="protein sequence ID" value="CAF4515887.1"/>
    <property type="molecule type" value="Genomic_DNA"/>
</dbReference>
<feature type="compositionally biased region" description="Basic and acidic residues" evidence="1">
    <location>
        <begin position="74"/>
        <end position="95"/>
    </location>
</feature>
<gene>
    <name evidence="2" type="ORF">TMI583_LOCUS48523</name>
</gene>
<accession>A0A8S2XYZ6</accession>
<proteinExistence type="predicted"/>
<evidence type="ECO:0000313" key="3">
    <source>
        <dbReference type="Proteomes" id="UP000682733"/>
    </source>
</evidence>
<reference evidence="2" key="1">
    <citation type="submission" date="2021-02" db="EMBL/GenBank/DDBJ databases">
        <authorList>
            <person name="Nowell W R."/>
        </authorList>
    </citation>
    <scope>NUCLEOTIDE SEQUENCE</scope>
</reference>
<evidence type="ECO:0000313" key="2">
    <source>
        <dbReference type="EMBL" id="CAF4515887.1"/>
    </source>
</evidence>
<name>A0A8S2XYZ6_9BILA</name>
<feature type="non-terminal residue" evidence="2">
    <location>
        <position position="1"/>
    </location>
</feature>